<reference evidence="2" key="2">
    <citation type="submission" date="2025-09" db="UniProtKB">
        <authorList>
            <consortium name="Ensembl"/>
        </authorList>
    </citation>
    <scope>IDENTIFICATION</scope>
</reference>
<keyword evidence="3" id="KW-1185">Reference proteome</keyword>
<feature type="signal peptide" evidence="1">
    <location>
        <begin position="1"/>
        <end position="33"/>
    </location>
</feature>
<protein>
    <submittedName>
        <fullName evidence="2">Uncharacterized protein</fullName>
    </submittedName>
</protein>
<evidence type="ECO:0000313" key="2">
    <source>
        <dbReference type="Ensembl" id="ENSANIP00000024684.1"/>
    </source>
</evidence>
<proteinExistence type="predicted"/>
<organism evidence="2 3">
    <name type="scientific">Accipiter nisus</name>
    <name type="common">Eurasian sparrowhawk</name>
    <dbReference type="NCBI Taxonomy" id="211598"/>
    <lineage>
        <taxon>Eukaryota</taxon>
        <taxon>Metazoa</taxon>
        <taxon>Chordata</taxon>
        <taxon>Craniata</taxon>
        <taxon>Vertebrata</taxon>
        <taxon>Euteleostomi</taxon>
        <taxon>Archelosauria</taxon>
        <taxon>Archosauria</taxon>
        <taxon>Dinosauria</taxon>
        <taxon>Saurischia</taxon>
        <taxon>Theropoda</taxon>
        <taxon>Coelurosauria</taxon>
        <taxon>Aves</taxon>
        <taxon>Neognathae</taxon>
        <taxon>Neoaves</taxon>
        <taxon>Telluraves</taxon>
        <taxon>Accipitrimorphae</taxon>
        <taxon>Accipitriformes</taxon>
        <taxon>Accipitridae</taxon>
        <taxon>Accipitrinae</taxon>
        <taxon>Accipiter</taxon>
    </lineage>
</organism>
<sequence>RSCGCWSSSVPGLHIQLIGVDFLVVQLVLQGDAARAGIDGKSAQHLWGRVLAQAVLDLPVGTLVRVGSCDRHKEGPRQSILPNLNHQRALSVPDLGGSP</sequence>
<dbReference type="Ensembl" id="ENSANIT00000025509.1">
    <property type="protein sequence ID" value="ENSANIP00000024684.1"/>
    <property type="gene ID" value="ENSANIG00000016699.1"/>
</dbReference>
<name>A0A8B9NLM4_9AVES</name>
<evidence type="ECO:0000256" key="1">
    <source>
        <dbReference type="SAM" id="SignalP"/>
    </source>
</evidence>
<feature type="chain" id="PRO_5034054832" evidence="1">
    <location>
        <begin position="34"/>
        <end position="99"/>
    </location>
</feature>
<accession>A0A8B9NLM4</accession>
<keyword evidence="1" id="KW-0732">Signal</keyword>
<dbReference type="AlphaFoldDB" id="A0A8B9NLM4"/>
<reference evidence="2" key="1">
    <citation type="submission" date="2025-08" db="UniProtKB">
        <authorList>
            <consortium name="Ensembl"/>
        </authorList>
    </citation>
    <scope>IDENTIFICATION</scope>
</reference>
<evidence type="ECO:0000313" key="3">
    <source>
        <dbReference type="Proteomes" id="UP000694541"/>
    </source>
</evidence>
<dbReference type="Proteomes" id="UP000694541">
    <property type="component" value="Unplaced"/>
</dbReference>